<dbReference type="Proteomes" id="UP001175211">
    <property type="component" value="Unassembled WGS sequence"/>
</dbReference>
<proteinExistence type="predicted"/>
<organism evidence="1 2">
    <name type="scientific">Armillaria tabescens</name>
    <name type="common">Ringless honey mushroom</name>
    <name type="synonym">Agaricus tabescens</name>
    <dbReference type="NCBI Taxonomy" id="1929756"/>
    <lineage>
        <taxon>Eukaryota</taxon>
        <taxon>Fungi</taxon>
        <taxon>Dikarya</taxon>
        <taxon>Basidiomycota</taxon>
        <taxon>Agaricomycotina</taxon>
        <taxon>Agaricomycetes</taxon>
        <taxon>Agaricomycetidae</taxon>
        <taxon>Agaricales</taxon>
        <taxon>Marasmiineae</taxon>
        <taxon>Physalacriaceae</taxon>
        <taxon>Desarmillaria</taxon>
    </lineage>
</organism>
<dbReference type="RefSeq" id="XP_060334708.1">
    <property type="nucleotide sequence ID" value="XM_060472296.1"/>
</dbReference>
<name>A0AA39TLH1_ARMTA</name>
<comment type="caution">
    <text evidence="1">The sequence shown here is derived from an EMBL/GenBank/DDBJ whole genome shotgun (WGS) entry which is preliminary data.</text>
</comment>
<reference evidence="1" key="1">
    <citation type="submission" date="2023-06" db="EMBL/GenBank/DDBJ databases">
        <authorList>
            <consortium name="Lawrence Berkeley National Laboratory"/>
            <person name="Ahrendt S."/>
            <person name="Sahu N."/>
            <person name="Indic B."/>
            <person name="Wong-Bajracharya J."/>
            <person name="Merenyi Z."/>
            <person name="Ke H.-M."/>
            <person name="Monk M."/>
            <person name="Kocsube S."/>
            <person name="Drula E."/>
            <person name="Lipzen A."/>
            <person name="Balint B."/>
            <person name="Henrissat B."/>
            <person name="Andreopoulos B."/>
            <person name="Martin F.M."/>
            <person name="Harder C.B."/>
            <person name="Rigling D."/>
            <person name="Ford K.L."/>
            <person name="Foster G.D."/>
            <person name="Pangilinan J."/>
            <person name="Papanicolaou A."/>
            <person name="Barry K."/>
            <person name="LaButti K."/>
            <person name="Viragh M."/>
            <person name="Koriabine M."/>
            <person name="Yan M."/>
            <person name="Riley R."/>
            <person name="Champramary S."/>
            <person name="Plett K.L."/>
            <person name="Tsai I.J."/>
            <person name="Slot J."/>
            <person name="Sipos G."/>
            <person name="Plett J."/>
            <person name="Nagy L.G."/>
            <person name="Grigoriev I.V."/>
        </authorList>
    </citation>
    <scope>NUCLEOTIDE SEQUENCE</scope>
    <source>
        <strain evidence="1">CCBAS 213</strain>
    </source>
</reference>
<evidence type="ECO:0000313" key="1">
    <source>
        <dbReference type="EMBL" id="KAK0463242.1"/>
    </source>
</evidence>
<dbReference type="EMBL" id="JAUEPS010000008">
    <property type="protein sequence ID" value="KAK0463242.1"/>
    <property type="molecule type" value="Genomic_DNA"/>
</dbReference>
<dbReference type="AlphaFoldDB" id="A0AA39TLH1"/>
<gene>
    <name evidence="1" type="ORF">EV420DRAFT_1523463</name>
</gene>
<keyword evidence="2" id="KW-1185">Reference proteome</keyword>
<dbReference type="GeneID" id="85355844"/>
<sequence>MCNQQIFKYVQCGCKRDGLFEQCAERTGTIARCDKIETNVLNVVETYCRKHTVPTTAVTMQKYAV</sequence>
<evidence type="ECO:0000313" key="2">
    <source>
        <dbReference type="Proteomes" id="UP001175211"/>
    </source>
</evidence>
<accession>A0AA39TLH1</accession>
<protein>
    <submittedName>
        <fullName evidence="1">Uncharacterized protein</fullName>
    </submittedName>
</protein>